<evidence type="ECO:0000313" key="5">
    <source>
        <dbReference type="Proteomes" id="UP000214353"/>
    </source>
</evidence>
<reference evidence="4 5" key="1">
    <citation type="journal article" date="2009" name="BMC Genomics">
        <title>Genomic sequence, organization and characteristics of a new nucleopolyhedrovirus isolated from Clanis bilineata larva.</title>
        <authorList>
            <person name="Zhu S.Y."/>
            <person name="Yi J.P."/>
            <person name="Shen W.D."/>
            <person name="Wang L.Q."/>
            <person name="He H.G."/>
            <person name="Wang Y."/>
            <person name="Li B."/>
            <person name="Wang W.B."/>
        </authorList>
    </citation>
    <scope>NUCLEOTIDE SEQUENCE [LARGE SCALE GENOMIC DNA]</scope>
    <source>
        <strain evidence="4">DZ1</strain>
    </source>
</reference>
<dbReference type="InterPro" id="IPR006853">
    <property type="entry name" value="Poxin_vir"/>
</dbReference>
<keyword evidence="1" id="KW-0540">Nuclease</keyword>
<keyword evidence="5" id="KW-1185">Reference proteome</keyword>
<dbReference type="GO" id="GO:0016787">
    <property type="term" value="F:hydrolase activity"/>
    <property type="evidence" value="ECO:0007669"/>
    <property type="project" value="UniProtKB-KW"/>
</dbReference>
<organism evidence="4 5">
    <name type="scientific">Clanis bilineata nucleopolyhedrovirus</name>
    <dbReference type="NCBI Taxonomy" id="1307957"/>
    <lineage>
        <taxon>Viruses</taxon>
        <taxon>Viruses incertae sedis</taxon>
        <taxon>Naldaviricetes</taxon>
        <taxon>Lefavirales</taxon>
        <taxon>Baculoviridae</taxon>
        <taxon>Alphabaculovirus</taxon>
        <taxon>Alphabaculovirus clabilineatae</taxon>
    </lineage>
</organism>
<keyword evidence="2" id="KW-0378">Hydrolase</keyword>
<dbReference type="Pfam" id="PF04766">
    <property type="entry name" value="Baculo_p26"/>
    <property type="match status" value="1"/>
</dbReference>
<comment type="catalytic activity">
    <reaction evidence="3">
        <text>2',3'-cGAMP + H2O = Gp(2'-5')Ap(3') + H(+)</text>
        <dbReference type="Rhea" id="RHEA:59472"/>
        <dbReference type="ChEBI" id="CHEBI:15377"/>
        <dbReference type="ChEBI" id="CHEBI:15378"/>
        <dbReference type="ChEBI" id="CHEBI:143093"/>
        <dbReference type="ChEBI" id="CHEBI:143098"/>
    </reaction>
    <physiologicalReaction direction="left-to-right" evidence="3">
        <dbReference type="Rhea" id="RHEA:59473"/>
    </physiologicalReaction>
</comment>
<evidence type="ECO:0000256" key="2">
    <source>
        <dbReference type="ARBA" id="ARBA00022801"/>
    </source>
</evidence>
<dbReference type="OrthoDB" id="17275at10239"/>
<accession>Q0N440</accession>
<dbReference type="EMBL" id="DQ504428">
    <property type="protein sequence ID" value="ABF47403.1"/>
    <property type="molecule type" value="Genomic_DNA"/>
</dbReference>
<dbReference type="KEGG" id="vg:5141837"/>
<name>Q0N440_9ABAC</name>
<dbReference type="RefSeq" id="YP_717599.1">
    <property type="nucleotide sequence ID" value="NC_008293.1"/>
</dbReference>
<evidence type="ECO:0000256" key="1">
    <source>
        <dbReference type="ARBA" id="ARBA00022722"/>
    </source>
</evidence>
<dbReference type="Proteomes" id="UP000214353">
    <property type="component" value="Segment"/>
</dbReference>
<protein>
    <submittedName>
        <fullName evidence="4">p26</fullName>
    </submittedName>
</protein>
<evidence type="ECO:0000313" key="4">
    <source>
        <dbReference type="EMBL" id="ABF47403.1"/>
    </source>
</evidence>
<proteinExistence type="predicted"/>
<dbReference type="GO" id="GO:0004518">
    <property type="term" value="F:nuclease activity"/>
    <property type="evidence" value="ECO:0007669"/>
    <property type="project" value="UniProtKB-KW"/>
</dbReference>
<sequence>MALAQDSSIHIVNHAVFAVDHNFKRVHMISYKDEAVTTNVFLGYDITPSYESLNHYPNLVTSLTLPKLKPKALLKIPLLDDNRRLKMVNVKLSSQLYFAHHHYAKYYVYGLIPAVVLSLNSSIKNHLYTGMPIFNSKNQLVSFVTDCHIEKKCVVLVTGETHRVGGMFCIDGCVRLLVNEEILHLPPFDCIDVHVRYTKKKVRIYLVYNNQVLSNVDINALFAGNVLIR</sequence>
<evidence type="ECO:0000256" key="3">
    <source>
        <dbReference type="ARBA" id="ARBA00023932"/>
    </source>
</evidence>
<dbReference type="GeneID" id="5141837"/>